<name>A0ACC2TQL5_9FUNG</name>
<gene>
    <name evidence="1" type="ORF">DSO57_1022748</name>
</gene>
<keyword evidence="2" id="KW-1185">Reference proteome</keyword>
<comment type="caution">
    <text evidence="1">The sequence shown here is derived from an EMBL/GenBank/DDBJ whole genome shotgun (WGS) entry which is preliminary data.</text>
</comment>
<dbReference type="EMBL" id="QTSX02002245">
    <property type="protein sequence ID" value="KAJ9076800.1"/>
    <property type="molecule type" value="Genomic_DNA"/>
</dbReference>
<dbReference type="Proteomes" id="UP001165960">
    <property type="component" value="Unassembled WGS sequence"/>
</dbReference>
<organism evidence="1 2">
    <name type="scientific">Entomophthora muscae</name>
    <dbReference type="NCBI Taxonomy" id="34485"/>
    <lineage>
        <taxon>Eukaryota</taxon>
        <taxon>Fungi</taxon>
        <taxon>Fungi incertae sedis</taxon>
        <taxon>Zoopagomycota</taxon>
        <taxon>Entomophthoromycotina</taxon>
        <taxon>Entomophthoromycetes</taxon>
        <taxon>Entomophthorales</taxon>
        <taxon>Entomophthoraceae</taxon>
        <taxon>Entomophthora</taxon>
    </lineage>
</organism>
<sequence>MTKQLDNRGPQTHVNHNTGKSPYELVYGQKPTLVSTTTKPCLPLPKKVPDERNPDVQHARKDQEVMEKKRVKREAIVATEPTRIQYLELGKTAVQ</sequence>
<evidence type="ECO:0000313" key="2">
    <source>
        <dbReference type="Proteomes" id="UP001165960"/>
    </source>
</evidence>
<proteinExistence type="predicted"/>
<reference evidence="1" key="1">
    <citation type="submission" date="2022-04" db="EMBL/GenBank/DDBJ databases">
        <title>Genome of the entomopathogenic fungus Entomophthora muscae.</title>
        <authorList>
            <person name="Elya C."/>
            <person name="Lovett B.R."/>
            <person name="Lee E."/>
            <person name="Macias A.M."/>
            <person name="Hajek A.E."/>
            <person name="De Bivort B.L."/>
            <person name="Kasson M.T."/>
            <person name="De Fine Licht H.H."/>
            <person name="Stajich J.E."/>
        </authorList>
    </citation>
    <scope>NUCLEOTIDE SEQUENCE</scope>
    <source>
        <strain evidence="1">Berkeley</strain>
    </source>
</reference>
<accession>A0ACC2TQL5</accession>
<evidence type="ECO:0000313" key="1">
    <source>
        <dbReference type="EMBL" id="KAJ9076800.1"/>
    </source>
</evidence>
<protein>
    <submittedName>
        <fullName evidence="1">Uncharacterized protein</fullName>
    </submittedName>
</protein>